<evidence type="ECO:0000259" key="2">
    <source>
        <dbReference type="PROSITE" id="PS50097"/>
    </source>
</evidence>
<keyword evidence="1" id="KW-0472">Membrane</keyword>
<dbReference type="PROSITE" id="PS50097">
    <property type="entry name" value="BTB"/>
    <property type="match status" value="1"/>
</dbReference>
<keyword evidence="1" id="KW-1133">Transmembrane helix</keyword>
<evidence type="ECO:0000313" key="3">
    <source>
        <dbReference type="EMBL" id="KAJ1520434.1"/>
    </source>
</evidence>
<sequence length="133" mass="15326">MQNCRFFLSSSKKLVKYRVIYCFLGKNVFFLFWARSCLIFIFILQSSLATGWGADVVFVVGAEEVSAHSQVLTVASEVFSAMFEHDTSDKATRRVNIKDANPLPFKEMIRHVTTLCCRRFMGNKPRRFLWIVG</sequence>
<name>A0AAV7X3E7_9NEOP</name>
<evidence type="ECO:0000313" key="4">
    <source>
        <dbReference type="Proteomes" id="UP001075354"/>
    </source>
</evidence>
<comment type="caution">
    <text evidence="3">The sequence shown here is derived from an EMBL/GenBank/DDBJ whole genome shotgun (WGS) entry which is preliminary data.</text>
</comment>
<dbReference type="Gene3D" id="3.30.710.10">
    <property type="entry name" value="Potassium Channel Kv1.1, Chain A"/>
    <property type="match status" value="1"/>
</dbReference>
<evidence type="ECO:0000256" key="1">
    <source>
        <dbReference type="SAM" id="Phobius"/>
    </source>
</evidence>
<organism evidence="3 4">
    <name type="scientific">Megalurothrips usitatus</name>
    <name type="common">bean blossom thrips</name>
    <dbReference type="NCBI Taxonomy" id="439358"/>
    <lineage>
        <taxon>Eukaryota</taxon>
        <taxon>Metazoa</taxon>
        <taxon>Ecdysozoa</taxon>
        <taxon>Arthropoda</taxon>
        <taxon>Hexapoda</taxon>
        <taxon>Insecta</taxon>
        <taxon>Pterygota</taxon>
        <taxon>Neoptera</taxon>
        <taxon>Paraneoptera</taxon>
        <taxon>Thysanoptera</taxon>
        <taxon>Terebrantia</taxon>
        <taxon>Thripoidea</taxon>
        <taxon>Thripidae</taxon>
        <taxon>Megalurothrips</taxon>
    </lineage>
</organism>
<dbReference type="AlphaFoldDB" id="A0AAV7X3E7"/>
<feature type="domain" description="BTB" evidence="2">
    <location>
        <begin position="54"/>
        <end position="114"/>
    </location>
</feature>
<dbReference type="InterPro" id="IPR011333">
    <property type="entry name" value="SKP1/BTB/POZ_sf"/>
</dbReference>
<dbReference type="Proteomes" id="UP001075354">
    <property type="component" value="Chromosome 14"/>
</dbReference>
<dbReference type="SUPFAM" id="SSF54695">
    <property type="entry name" value="POZ domain"/>
    <property type="match status" value="1"/>
</dbReference>
<protein>
    <recommendedName>
        <fullName evidence="2">BTB domain-containing protein</fullName>
    </recommendedName>
</protein>
<gene>
    <name evidence="3" type="ORF">ONE63_003565</name>
</gene>
<feature type="transmembrane region" description="Helical" evidence="1">
    <location>
        <begin position="20"/>
        <end position="44"/>
    </location>
</feature>
<keyword evidence="4" id="KW-1185">Reference proteome</keyword>
<keyword evidence="1" id="KW-0812">Transmembrane</keyword>
<proteinExistence type="predicted"/>
<dbReference type="Pfam" id="PF00651">
    <property type="entry name" value="BTB"/>
    <property type="match status" value="1"/>
</dbReference>
<dbReference type="PANTHER" id="PTHR24413">
    <property type="entry name" value="SPECKLE-TYPE POZ PROTEIN"/>
    <property type="match status" value="1"/>
</dbReference>
<dbReference type="InterPro" id="IPR000210">
    <property type="entry name" value="BTB/POZ_dom"/>
</dbReference>
<dbReference type="EMBL" id="JAPTSV010000014">
    <property type="protein sequence ID" value="KAJ1520434.1"/>
    <property type="molecule type" value="Genomic_DNA"/>
</dbReference>
<reference evidence="3" key="1">
    <citation type="submission" date="2022-12" db="EMBL/GenBank/DDBJ databases">
        <title>Chromosome-level genome assembly of the bean flower thrips Megalurothrips usitatus.</title>
        <authorList>
            <person name="Ma L."/>
            <person name="Liu Q."/>
            <person name="Li H."/>
            <person name="Cai W."/>
        </authorList>
    </citation>
    <scope>NUCLEOTIDE SEQUENCE</scope>
    <source>
        <strain evidence="3">Cailab_2022a</strain>
    </source>
</reference>
<accession>A0AAV7X3E7</accession>